<evidence type="ECO:0000313" key="1">
    <source>
        <dbReference type="EMBL" id="CAG8301949.1"/>
    </source>
</evidence>
<dbReference type="AlphaFoldDB" id="A0A9W4IL21"/>
<name>A0A9W4IL21_9EURO</name>
<comment type="caution">
    <text evidence="1">The sequence shown here is derived from an EMBL/GenBank/DDBJ whole genome shotgun (WGS) entry which is preliminary data.</text>
</comment>
<proteinExistence type="predicted"/>
<organism evidence="1 2">
    <name type="scientific">Penicillium salamii</name>
    <dbReference type="NCBI Taxonomy" id="1612424"/>
    <lineage>
        <taxon>Eukaryota</taxon>
        <taxon>Fungi</taxon>
        <taxon>Dikarya</taxon>
        <taxon>Ascomycota</taxon>
        <taxon>Pezizomycotina</taxon>
        <taxon>Eurotiomycetes</taxon>
        <taxon>Eurotiomycetidae</taxon>
        <taxon>Eurotiales</taxon>
        <taxon>Aspergillaceae</taxon>
        <taxon>Penicillium</taxon>
    </lineage>
</organism>
<protein>
    <submittedName>
        <fullName evidence="1">Uncharacterized protein</fullName>
    </submittedName>
</protein>
<reference evidence="1" key="1">
    <citation type="submission" date="2021-07" db="EMBL/GenBank/DDBJ databases">
        <authorList>
            <person name="Branca A.L. A."/>
        </authorList>
    </citation>
    <scope>NUCLEOTIDE SEQUENCE</scope>
</reference>
<accession>A0A9W4IL21</accession>
<dbReference type="Proteomes" id="UP001152646">
    <property type="component" value="Unassembled WGS sequence"/>
</dbReference>
<dbReference type="OrthoDB" id="5336600at2759"/>
<sequence>MLNLDFQVSAVGTLVAGKWFTKNANTENVLKGEWPLFLVTGGTLDTEPQVAFSSLSAAKAASQTISRLFAKVLPQASQVVVGMPLIRARIADPSSGGYTEGYHPDTIIQTVFKPFFEDRQKLQDGSSNWTVERVL</sequence>
<dbReference type="EMBL" id="CAJVPA010000077">
    <property type="protein sequence ID" value="CAG8301949.1"/>
    <property type="molecule type" value="Genomic_DNA"/>
</dbReference>
<gene>
    <name evidence="1" type="ORF">PSALAMII_LOCUS1926</name>
</gene>
<evidence type="ECO:0000313" key="2">
    <source>
        <dbReference type="Proteomes" id="UP001152646"/>
    </source>
</evidence>